<dbReference type="GO" id="GO:0005524">
    <property type="term" value="F:ATP binding"/>
    <property type="evidence" value="ECO:0007669"/>
    <property type="project" value="UniProtKB-KW"/>
</dbReference>
<sequence length="492" mass="56363">MVKVYLFRKLHALSQLQRDVWEEAVFEVVEPVLSGRTSTVVNYGETMDYGTDENDVMARIFSDLFRNVYTLELTMEVNISIRHVEINGERPESTGDMEGQDHRPSKQHFVATTGDVYAYIDRVMRRLPQSRVLFTLNVRQTNIDQSRKVYGKLQFIHLKSASADPEMVDSSTSMGSLLKLFKALSRSPKTHMRYHNINLTRLLHEVLASADSTVVINYTEASVCNTVLMAPACTPTSGHARRESSVEMWKAMYRQEQTKYRFLKEKVLSLEFCTGDEEKRQLYEMMDALESDSEEYNDSSSSNTALETMQACQDIGMPYYIPVSNQKMHEIRMEAELTIEELKELQSTVEQLSSKNQQQHKELQEKNEMISQLNGDLIKANEELLQQKISFQQKLQAYTERFNQLWRDQSQVIQAREIERKEQLSKMLDSYCKEMQSSQQRQLIQLQKQTAEGSRAPNPGLKKPTGAPGCTKAGSCPTAAAAVVKEEPSEKL</sequence>
<dbReference type="InterPro" id="IPR036961">
    <property type="entry name" value="Kinesin_motor_dom_sf"/>
</dbReference>
<evidence type="ECO:0000313" key="5">
    <source>
        <dbReference type="Proteomes" id="UP000001819"/>
    </source>
</evidence>
<keyword evidence="5" id="KW-1185">Reference proteome</keyword>
<keyword evidence="3" id="KW-0175">Coiled coil</keyword>
<dbReference type="AlphaFoldDB" id="A0A6I8UNX5"/>
<evidence type="ECO:0000256" key="1">
    <source>
        <dbReference type="ARBA" id="ARBA00022741"/>
    </source>
</evidence>
<protein>
    <recommendedName>
        <fullName evidence="7">Kinesin heavy chain</fullName>
    </recommendedName>
</protein>
<dbReference type="Gene3D" id="3.40.850.10">
    <property type="entry name" value="Kinesin motor domain"/>
    <property type="match status" value="2"/>
</dbReference>
<accession>A0A6I8UNX5</accession>
<evidence type="ECO:0000256" key="3">
    <source>
        <dbReference type="SAM" id="Coils"/>
    </source>
</evidence>
<feature type="coiled-coil region" evidence="3">
    <location>
        <begin position="325"/>
        <end position="441"/>
    </location>
</feature>
<dbReference type="KEGG" id="dpo:4801286"/>
<evidence type="ECO:0000256" key="4">
    <source>
        <dbReference type="SAM" id="MobiDB-lite"/>
    </source>
</evidence>
<evidence type="ECO:0008006" key="7">
    <source>
        <dbReference type="Google" id="ProtNLM"/>
    </source>
</evidence>
<reference evidence="5" key="1">
    <citation type="submission" date="2024-06" db="UniProtKB">
        <authorList>
            <consortium name="RefSeq"/>
        </authorList>
    </citation>
    <scope>NUCLEOTIDE SEQUENCE [LARGE SCALE GENOMIC DNA]</scope>
    <source>
        <strain evidence="5">MV2-25</strain>
    </source>
</reference>
<evidence type="ECO:0000256" key="2">
    <source>
        <dbReference type="ARBA" id="ARBA00022840"/>
    </source>
</evidence>
<reference evidence="6" key="2">
    <citation type="submission" date="2025-08" db="UniProtKB">
        <authorList>
            <consortium name="RefSeq"/>
        </authorList>
    </citation>
    <scope>IDENTIFICATION</scope>
    <source>
        <strain evidence="6">MV-25-SWS-2005</strain>
        <tissue evidence="6">Whole body</tissue>
    </source>
</reference>
<dbReference type="RefSeq" id="XP_001358406.3">
    <property type="nucleotide sequence ID" value="XM_001358369.4"/>
</dbReference>
<gene>
    <name evidence="6" type="primary">LOC4801286</name>
</gene>
<evidence type="ECO:0000313" key="6">
    <source>
        <dbReference type="RefSeq" id="XP_001358406.3"/>
    </source>
</evidence>
<dbReference type="InParanoid" id="A0A6I8UNX5"/>
<organism evidence="5 6">
    <name type="scientific">Drosophila pseudoobscura pseudoobscura</name>
    <name type="common">Fruit fly</name>
    <dbReference type="NCBI Taxonomy" id="46245"/>
    <lineage>
        <taxon>Eukaryota</taxon>
        <taxon>Metazoa</taxon>
        <taxon>Ecdysozoa</taxon>
        <taxon>Arthropoda</taxon>
        <taxon>Hexapoda</taxon>
        <taxon>Insecta</taxon>
        <taxon>Pterygota</taxon>
        <taxon>Neoptera</taxon>
        <taxon>Endopterygota</taxon>
        <taxon>Diptera</taxon>
        <taxon>Brachycera</taxon>
        <taxon>Muscomorpha</taxon>
        <taxon>Ephydroidea</taxon>
        <taxon>Drosophilidae</taxon>
        <taxon>Drosophila</taxon>
        <taxon>Sophophora</taxon>
    </lineage>
</organism>
<keyword evidence="1" id="KW-0547">Nucleotide-binding</keyword>
<proteinExistence type="predicted"/>
<dbReference type="Proteomes" id="UP000001819">
    <property type="component" value="Chromosome 2"/>
</dbReference>
<dbReference type="InterPro" id="IPR027417">
    <property type="entry name" value="P-loop_NTPase"/>
</dbReference>
<name>A0A6I8UNX5_DROPS</name>
<dbReference type="SUPFAM" id="SSF52540">
    <property type="entry name" value="P-loop containing nucleoside triphosphate hydrolases"/>
    <property type="match status" value="1"/>
</dbReference>
<keyword evidence="2" id="KW-0067">ATP-binding</keyword>
<feature type="region of interest" description="Disordered" evidence="4">
    <location>
        <begin position="443"/>
        <end position="476"/>
    </location>
</feature>